<accession>R7WRG1</accession>
<keyword evidence="3" id="KW-1185">Reference proteome</keyword>
<reference evidence="2 3" key="1">
    <citation type="journal article" date="2013" name="Genome Announc.">
        <title>Draft Genome Sequence of Rhodococcus rhodnii Strain LMG5362, a Symbiont of Rhodnius prolixus (Hemiptera, Reduviidae, Triatominae), the Principle Vector of Trypanosoma cruzi.</title>
        <authorList>
            <person name="Pachebat J.A."/>
            <person name="van Keulen G."/>
            <person name="Whitten M.M."/>
            <person name="Girdwood S."/>
            <person name="Del Sol R."/>
            <person name="Dyson P.J."/>
            <person name="Facey P.D."/>
        </authorList>
    </citation>
    <scope>NUCLEOTIDE SEQUENCE [LARGE SCALE GENOMIC DNA]</scope>
    <source>
        <strain evidence="2 3">LMG 5362</strain>
    </source>
</reference>
<comment type="caution">
    <text evidence="2">The sequence shown here is derived from an EMBL/GenBank/DDBJ whole genome shotgun (WGS) entry which is preliminary data.</text>
</comment>
<evidence type="ECO:0000256" key="1">
    <source>
        <dbReference type="SAM" id="SignalP"/>
    </source>
</evidence>
<feature type="chain" id="PRO_5039338633" description="Secreted protein" evidence="1">
    <location>
        <begin position="20"/>
        <end position="160"/>
    </location>
</feature>
<dbReference type="PATRIC" id="fig|1273125.3.peg.731"/>
<name>R7WRG1_9NOCA</name>
<organism evidence="2 3">
    <name type="scientific">Rhodococcus rhodnii LMG 5362</name>
    <dbReference type="NCBI Taxonomy" id="1273125"/>
    <lineage>
        <taxon>Bacteria</taxon>
        <taxon>Bacillati</taxon>
        <taxon>Actinomycetota</taxon>
        <taxon>Actinomycetes</taxon>
        <taxon>Mycobacteriales</taxon>
        <taxon>Nocardiaceae</taxon>
        <taxon>Rhodococcus</taxon>
    </lineage>
</organism>
<feature type="signal peptide" evidence="1">
    <location>
        <begin position="1"/>
        <end position="19"/>
    </location>
</feature>
<evidence type="ECO:0000313" key="3">
    <source>
        <dbReference type="Proteomes" id="UP000013525"/>
    </source>
</evidence>
<proteinExistence type="predicted"/>
<protein>
    <recommendedName>
        <fullName evidence="4">Secreted protein</fullName>
    </recommendedName>
</protein>
<keyword evidence="1" id="KW-0732">Signal</keyword>
<sequence length="160" mass="16394">MLAVLTAAGAALAGAAVVANPETPDPLFAEGDCIQAAIGVSGEVTDGPRLASCEDPSAVYEVAALVAGPAECGDQDSHLSVEGHTYCLMANLLPDECYLGSTDGTELAPASCDVDRTIRAAQRFDGDEADGEAATMCADGEVPLAYREHARTYCIVDGRT</sequence>
<dbReference type="AlphaFoldDB" id="R7WRG1"/>
<gene>
    <name evidence="2" type="ORF">Rrhod_0758</name>
</gene>
<dbReference type="Proteomes" id="UP000013525">
    <property type="component" value="Unassembled WGS sequence"/>
</dbReference>
<evidence type="ECO:0000313" key="2">
    <source>
        <dbReference type="EMBL" id="EOM77865.1"/>
    </source>
</evidence>
<evidence type="ECO:0008006" key="4">
    <source>
        <dbReference type="Google" id="ProtNLM"/>
    </source>
</evidence>
<dbReference type="EMBL" id="APMY01000022">
    <property type="protein sequence ID" value="EOM77865.1"/>
    <property type="molecule type" value="Genomic_DNA"/>
</dbReference>